<dbReference type="InterPro" id="IPR050894">
    <property type="entry name" value="EfeM/EfeO_iron_uptake"/>
</dbReference>
<keyword evidence="3 4" id="KW-0732">Signal</keyword>
<dbReference type="PROSITE" id="PS51257">
    <property type="entry name" value="PROKAR_LIPOPROTEIN"/>
    <property type="match status" value="1"/>
</dbReference>
<reference evidence="7" key="1">
    <citation type="submission" date="2022-08" db="EMBL/GenBank/DDBJ databases">
        <title>Genome analysis of Corynebacteriales strain.</title>
        <authorList>
            <person name="Lee S.D."/>
        </authorList>
    </citation>
    <scope>NUCLEOTIDE SEQUENCE</scope>
    <source>
        <strain evidence="7">D3-21</strain>
    </source>
</reference>
<evidence type="ECO:0000259" key="5">
    <source>
        <dbReference type="Pfam" id="PF09375"/>
    </source>
</evidence>
<organism evidence="7 8">
    <name type="scientific">Speluncibacter jeojiensis</name>
    <dbReference type="NCBI Taxonomy" id="2710754"/>
    <lineage>
        <taxon>Bacteria</taxon>
        <taxon>Bacillati</taxon>
        <taxon>Actinomycetota</taxon>
        <taxon>Actinomycetes</taxon>
        <taxon>Mycobacteriales</taxon>
        <taxon>Speluncibacteraceae</taxon>
        <taxon>Speluncibacter</taxon>
    </lineage>
</organism>
<name>A0A9X4RDL1_9ACTN</name>
<dbReference type="NCBIfam" id="NF041757">
    <property type="entry name" value="EfeO"/>
    <property type="match status" value="1"/>
</dbReference>
<keyword evidence="7" id="KW-0449">Lipoprotein</keyword>
<evidence type="ECO:0000256" key="2">
    <source>
        <dbReference type="ARBA" id="ARBA00005989"/>
    </source>
</evidence>
<dbReference type="Gene3D" id="1.20.1420.20">
    <property type="entry name" value="M75 peptidase, HXXE motif"/>
    <property type="match status" value="1"/>
</dbReference>
<proteinExistence type="inferred from homology"/>
<dbReference type="InterPro" id="IPR038352">
    <property type="entry name" value="Imelysin_sf"/>
</dbReference>
<dbReference type="RefSeq" id="WP_277834967.1">
    <property type="nucleotide sequence ID" value="NZ_JAAIVF010000007.1"/>
</dbReference>
<comment type="caution">
    <text evidence="7">The sequence shown here is derived from an EMBL/GenBank/DDBJ whole genome shotgun (WGS) entry which is preliminary data.</text>
</comment>
<dbReference type="InterPro" id="IPR034981">
    <property type="entry name" value="Imelysin-like_EfeO/Algp7"/>
</dbReference>
<dbReference type="CDD" id="cd14656">
    <property type="entry name" value="Imelysin-like_EfeO"/>
    <property type="match status" value="1"/>
</dbReference>
<feature type="signal peptide" evidence="4">
    <location>
        <begin position="1"/>
        <end position="36"/>
    </location>
</feature>
<protein>
    <submittedName>
        <fullName evidence="7">EfeM/EfeO family lipoprotein</fullName>
    </submittedName>
</protein>
<evidence type="ECO:0000256" key="1">
    <source>
        <dbReference type="ARBA" id="ARBA00004418"/>
    </source>
</evidence>
<evidence type="ECO:0000313" key="7">
    <source>
        <dbReference type="EMBL" id="MDG3014723.1"/>
    </source>
</evidence>
<feature type="domain" description="Imelysin-like" evidence="5">
    <location>
        <begin position="148"/>
        <end position="380"/>
    </location>
</feature>
<dbReference type="Proteomes" id="UP001152755">
    <property type="component" value="Unassembled WGS sequence"/>
</dbReference>
<dbReference type="GO" id="GO:0042597">
    <property type="term" value="C:periplasmic space"/>
    <property type="evidence" value="ECO:0007669"/>
    <property type="project" value="UniProtKB-SubCell"/>
</dbReference>
<evidence type="ECO:0000256" key="4">
    <source>
        <dbReference type="SAM" id="SignalP"/>
    </source>
</evidence>
<dbReference type="InterPro" id="IPR053377">
    <property type="entry name" value="Iron_uptake_EfeM/EfeO"/>
</dbReference>
<dbReference type="Pfam" id="PF13473">
    <property type="entry name" value="Cupredoxin_1"/>
    <property type="match status" value="1"/>
</dbReference>
<dbReference type="InterPro" id="IPR018976">
    <property type="entry name" value="Imelysin-like"/>
</dbReference>
<gene>
    <name evidence="7" type="ORF">NVS88_09155</name>
</gene>
<dbReference type="PANTHER" id="PTHR39192:SF1">
    <property type="entry name" value="IRON UPTAKE SYSTEM COMPONENT EFEO"/>
    <property type="match status" value="1"/>
</dbReference>
<keyword evidence="8" id="KW-1185">Reference proteome</keyword>
<dbReference type="EMBL" id="JANRHA010000005">
    <property type="protein sequence ID" value="MDG3014723.1"/>
    <property type="molecule type" value="Genomic_DNA"/>
</dbReference>
<comment type="subcellular location">
    <subcellularLocation>
        <location evidence="1">Periplasm</location>
    </subcellularLocation>
</comment>
<dbReference type="Pfam" id="PF09375">
    <property type="entry name" value="Peptidase_M75"/>
    <property type="match status" value="1"/>
</dbReference>
<feature type="domain" description="EfeO-type cupredoxin-like" evidence="6">
    <location>
        <begin position="31"/>
        <end position="128"/>
    </location>
</feature>
<comment type="similarity">
    <text evidence="2">Belongs to the EfeM/EfeO family.</text>
</comment>
<evidence type="ECO:0000259" key="6">
    <source>
        <dbReference type="Pfam" id="PF13473"/>
    </source>
</evidence>
<sequence>MNPRPQARMLAVTLGAAALAALTAACGSGTSPSADAAAPAKGTVNVTITDAGCKADPSTLTAGAVTFNATNTDAAAVTEVELLSNGRIIAEKENLAPGFSGKFSLKLDGGEYDLYCPGATQEHTKITVTGKTAAATGDTATLLQQGAADYATYVKTQAGLLVDNVKPMVDAIKAGDLAAAQAGYAKSRVYYERIEPVAESFTIGSDSLDQDIDAREGDVPADQWTGFHVIEKGLFEAKSVSGLAPVADGLLANVGKLRDLVQNQTYKPDEIVNGAGGLLDEVSTTKITGEEERYSHIDIVDLQANVEGSEQAFAAVKPALEKIDPALAQTIGTRFTAVDQMLDKYRDPNALGGFALFSSVSPQDLRALSEAIAAVKDPLSEAGGKIAAAG</sequence>
<dbReference type="InterPro" id="IPR028096">
    <property type="entry name" value="EfeO_Cupredoxin"/>
</dbReference>
<dbReference type="PANTHER" id="PTHR39192">
    <property type="entry name" value="IRON UPTAKE SYSTEM COMPONENT EFEO"/>
    <property type="match status" value="1"/>
</dbReference>
<evidence type="ECO:0000256" key="3">
    <source>
        <dbReference type="ARBA" id="ARBA00022729"/>
    </source>
</evidence>
<feature type="chain" id="PRO_5040734294" evidence="4">
    <location>
        <begin position="37"/>
        <end position="390"/>
    </location>
</feature>
<dbReference type="AlphaFoldDB" id="A0A9X4RDL1"/>
<accession>A0A9X4RDL1</accession>
<evidence type="ECO:0000313" key="8">
    <source>
        <dbReference type="Proteomes" id="UP001152755"/>
    </source>
</evidence>